<keyword evidence="2" id="KW-0472">Membrane</keyword>
<gene>
    <name evidence="3" type="ORF">HDIA_3662</name>
</gene>
<dbReference type="AlphaFoldDB" id="A0A2C9DAE1"/>
<evidence type="ECO:0000313" key="3">
    <source>
        <dbReference type="EMBL" id="SON57203.1"/>
    </source>
</evidence>
<feature type="compositionally biased region" description="Low complexity" evidence="1">
    <location>
        <begin position="382"/>
        <end position="392"/>
    </location>
</feature>
<dbReference type="InterPro" id="IPR014550">
    <property type="entry name" value="UCP028704_OpgC"/>
</dbReference>
<dbReference type="EMBL" id="LT960614">
    <property type="protein sequence ID" value="SON57203.1"/>
    <property type="molecule type" value="Genomic_DNA"/>
</dbReference>
<organism evidence="3 4">
    <name type="scientific">Hartmannibacter diazotrophicus</name>
    <dbReference type="NCBI Taxonomy" id="1482074"/>
    <lineage>
        <taxon>Bacteria</taxon>
        <taxon>Pseudomonadati</taxon>
        <taxon>Pseudomonadota</taxon>
        <taxon>Alphaproteobacteria</taxon>
        <taxon>Hyphomicrobiales</taxon>
        <taxon>Pleomorphomonadaceae</taxon>
        <taxon>Hartmannibacter</taxon>
    </lineage>
</organism>
<dbReference type="PIRSF" id="PIRSF028704">
    <property type="entry name" value="UPC028704"/>
    <property type="match status" value="1"/>
</dbReference>
<evidence type="ECO:0000256" key="2">
    <source>
        <dbReference type="SAM" id="Phobius"/>
    </source>
</evidence>
<feature type="transmembrane region" description="Helical" evidence="2">
    <location>
        <begin position="12"/>
        <end position="29"/>
    </location>
</feature>
<evidence type="ECO:0000256" key="1">
    <source>
        <dbReference type="SAM" id="MobiDB-lite"/>
    </source>
</evidence>
<feature type="transmembrane region" description="Helical" evidence="2">
    <location>
        <begin position="90"/>
        <end position="113"/>
    </location>
</feature>
<feature type="region of interest" description="Disordered" evidence="1">
    <location>
        <begin position="379"/>
        <end position="398"/>
    </location>
</feature>
<feature type="transmembrane region" description="Helical" evidence="2">
    <location>
        <begin position="139"/>
        <end position="161"/>
    </location>
</feature>
<name>A0A2C9DAE1_9HYPH</name>
<feature type="transmembrane region" description="Helical" evidence="2">
    <location>
        <begin position="49"/>
        <end position="69"/>
    </location>
</feature>
<feature type="transmembrane region" description="Helical" evidence="2">
    <location>
        <begin position="226"/>
        <end position="247"/>
    </location>
</feature>
<feature type="transmembrane region" description="Helical" evidence="2">
    <location>
        <begin position="168"/>
        <end position="188"/>
    </location>
</feature>
<dbReference type="Pfam" id="PF10129">
    <property type="entry name" value="OpgC_C"/>
    <property type="match status" value="1"/>
</dbReference>
<evidence type="ECO:0000313" key="4">
    <source>
        <dbReference type="Proteomes" id="UP000223606"/>
    </source>
</evidence>
<dbReference type="Proteomes" id="UP000223606">
    <property type="component" value="Chromosome 1"/>
</dbReference>
<dbReference type="PANTHER" id="PTHR38592">
    <property type="entry name" value="BLL4819 PROTEIN"/>
    <property type="match status" value="1"/>
</dbReference>
<feature type="transmembrane region" description="Helical" evidence="2">
    <location>
        <begin position="194"/>
        <end position="214"/>
    </location>
</feature>
<dbReference type="RefSeq" id="WP_157775729.1">
    <property type="nucleotide sequence ID" value="NZ_LT960614.1"/>
</dbReference>
<keyword evidence="4" id="KW-1185">Reference proteome</keyword>
<dbReference type="OrthoDB" id="9775975at2"/>
<protein>
    <submittedName>
        <fullName evidence="3">OpgC protein</fullName>
    </submittedName>
</protein>
<feature type="transmembrane region" description="Helical" evidence="2">
    <location>
        <begin position="314"/>
        <end position="335"/>
    </location>
</feature>
<feature type="transmembrane region" description="Helical" evidence="2">
    <location>
        <begin position="275"/>
        <end position="294"/>
    </location>
</feature>
<reference evidence="4" key="1">
    <citation type="submission" date="2017-09" db="EMBL/GenBank/DDBJ databases">
        <title>Genome sequence of Nannocystis excedens DSM 71.</title>
        <authorList>
            <person name="Blom J."/>
        </authorList>
    </citation>
    <scope>NUCLEOTIDE SEQUENCE [LARGE SCALE GENOMIC DNA]</scope>
    <source>
        <strain evidence="4">type strain: E19</strain>
    </source>
</reference>
<dbReference type="KEGG" id="hdi:HDIA_3662"/>
<feature type="transmembrane region" description="Helical" evidence="2">
    <location>
        <begin position="347"/>
        <end position="369"/>
    </location>
</feature>
<dbReference type="PANTHER" id="PTHR38592:SF3">
    <property type="entry name" value="BLL4819 PROTEIN"/>
    <property type="match status" value="1"/>
</dbReference>
<accession>A0A2C9DAE1</accession>
<keyword evidence="2" id="KW-0812">Transmembrane</keyword>
<sequence>MIRRPAERDLRIDFFRGIALIEIFVNHIPGNLFEKFSHKNFGITDAAEVFVLLAGVSAAFAYFPAFMNASPFMAIGKVMKRVGTLYIAHLSNIVVGFALFSSFAVWFGTTFLLTEFNLPPMFAQTPAALVGLPLLTYQIGYFNILPIYVALLSMLPAILFLAGVSRHLLLAVSVTLYLGAQIFQFNIPTFPDKGYWFFNPFAWQFIFTAGFLIGERVMRTGKGVPYYAPLFWASLAYLIACGSYAYFNMWGTLPALPLPLTMVGNDKSYVSFPRLAHLLALAYVIGHSPLMGWLKRWLTPQNMLVLIGRNSLPVFWTGTLLSVIGLQIRFIYNGYDAKTPMPEQPSIFWLDLILVLTGILVQYGVAVLMDRLGRKQPARQPAAASTSTLAASPGTVAE</sequence>
<keyword evidence="2" id="KW-1133">Transmembrane helix</keyword>
<proteinExistence type="predicted"/>